<gene>
    <name evidence="2" type="ORF">E3D37_29435</name>
</gene>
<feature type="transmembrane region" description="Helical" evidence="1">
    <location>
        <begin position="12"/>
        <end position="35"/>
    </location>
</feature>
<accession>A0AAX2RJB9</accession>
<dbReference type="RefSeq" id="WP_134257028.1">
    <property type="nucleotide sequence ID" value="NZ_SNSG01000042.1"/>
</dbReference>
<comment type="caution">
    <text evidence="2">The sequence shown here is derived from an EMBL/GenBank/DDBJ whole genome shotgun (WGS) entry which is preliminary data.</text>
</comment>
<sequence length="96" mass="10234">MKILGVTLRRPTVTDVTVMMAVATFLLVAVLLVAGLVGYRPGTYTKAVFLASLAWGVLSNLIGIRVVERWRHVLLNATSCAAIYLVAVGIATVVAH</sequence>
<dbReference type="Proteomes" id="UP000298234">
    <property type="component" value="Unassembled WGS sequence"/>
</dbReference>
<keyword evidence="1" id="KW-0812">Transmembrane</keyword>
<organism evidence="2 3">
    <name type="scientific">Burkholderia cepacia</name>
    <name type="common">Pseudomonas cepacia</name>
    <dbReference type="NCBI Taxonomy" id="292"/>
    <lineage>
        <taxon>Bacteria</taxon>
        <taxon>Pseudomonadati</taxon>
        <taxon>Pseudomonadota</taxon>
        <taxon>Betaproteobacteria</taxon>
        <taxon>Burkholderiales</taxon>
        <taxon>Burkholderiaceae</taxon>
        <taxon>Burkholderia</taxon>
        <taxon>Burkholderia cepacia complex</taxon>
    </lineage>
</organism>
<name>A0AAX2RJB9_BURCE</name>
<reference evidence="2 3" key="1">
    <citation type="submission" date="2019-03" db="EMBL/GenBank/DDBJ databases">
        <title>Burkholderia cepacia outbreak.</title>
        <authorList>
            <person name="Farzana R."/>
            <person name="Walsh T.R."/>
        </authorList>
    </citation>
    <scope>NUCLEOTIDE SEQUENCE [LARGE SCALE GENOMIC DNA]</scope>
    <source>
        <strain evidence="3">d13</strain>
    </source>
</reference>
<evidence type="ECO:0008006" key="4">
    <source>
        <dbReference type="Google" id="ProtNLM"/>
    </source>
</evidence>
<evidence type="ECO:0000256" key="1">
    <source>
        <dbReference type="SAM" id="Phobius"/>
    </source>
</evidence>
<protein>
    <recommendedName>
        <fullName evidence="4">DUF1761 domain-containing protein</fullName>
    </recommendedName>
</protein>
<dbReference type="EMBL" id="SNSQ01000041">
    <property type="protein sequence ID" value="TEU40074.1"/>
    <property type="molecule type" value="Genomic_DNA"/>
</dbReference>
<feature type="transmembrane region" description="Helical" evidence="1">
    <location>
        <begin position="47"/>
        <end position="67"/>
    </location>
</feature>
<keyword evidence="1" id="KW-1133">Transmembrane helix</keyword>
<evidence type="ECO:0000313" key="2">
    <source>
        <dbReference type="EMBL" id="TEU40074.1"/>
    </source>
</evidence>
<keyword evidence="1" id="KW-0472">Membrane</keyword>
<dbReference type="AlphaFoldDB" id="A0AAX2RJB9"/>
<feature type="transmembrane region" description="Helical" evidence="1">
    <location>
        <begin position="74"/>
        <end position="95"/>
    </location>
</feature>
<evidence type="ECO:0000313" key="3">
    <source>
        <dbReference type="Proteomes" id="UP000298234"/>
    </source>
</evidence>
<proteinExistence type="predicted"/>